<reference evidence="1" key="1">
    <citation type="submission" date="2022-10" db="EMBL/GenBank/DDBJ databases">
        <title>Complete Genome of Trichothecium roseum strain YXFP-22015, a Plant Pathogen Isolated from Citrus.</title>
        <authorList>
            <person name="Wang Y."/>
            <person name="Zhu L."/>
        </authorList>
    </citation>
    <scope>NUCLEOTIDE SEQUENCE</scope>
    <source>
        <strain evidence="1">YXFP-22015</strain>
    </source>
</reference>
<dbReference type="Proteomes" id="UP001163324">
    <property type="component" value="Chromosome 4"/>
</dbReference>
<dbReference type="EMBL" id="CM047943">
    <property type="protein sequence ID" value="KAI9899839.1"/>
    <property type="molecule type" value="Genomic_DNA"/>
</dbReference>
<name>A0ACC0V1R7_9HYPO</name>
<evidence type="ECO:0000313" key="2">
    <source>
        <dbReference type="Proteomes" id="UP001163324"/>
    </source>
</evidence>
<protein>
    <submittedName>
        <fullName evidence="1">Uncharacterized protein</fullName>
    </submittedName>
</protein>
<comment type="caution">
    <text evidence="1">The sequence shown here is derived from an EMBL/GenBank/DDBJ whole genome shotgun (WGS) entry which is preliminary data.</text>
</comment>
<keyword evidence="2" id="KW-1185">Reference proteome</keyword>
<proteinExistence type="predicted"/>
<sequence>MDKARLGFSNSKSVSSAMIGRSQLQLIEENPIRDGLGNFRASFNAMCEGFSVPCTPVALEQFPPQDLRNLITDLLIALQTLPVSRLLPSSSSGMNLVVDLSRLTTAVNSFDFSLEHIRPLLRLAIADATDDIQIWNQVYNVVTESTPPPRQIASSLQQAPWLRNPSSFANSSEHRIYVDNMLKEEVGAMYVGLPDFHNTYFGGVADLELAAKAFWKRCVEGDSSLFDSA</sequence>
<accession>A0ACC0V1R7</accession>
<evidence type="ECO:0000313" key="1">
    <source>
        <dbReference type="EMBL" id="KAI9899839.1"/>
    </source>
</evidence>
<organism evidence="1 2">
    <name type="scientific">Trichothecium roseum</name>
    <dbReference type="NCBI Taxonomy" id="47278"/>
    <lineage>
        <taxon>Eukaryota</taxon>
        <taxon>Fungi</taxon>
        <taxon>Dikarya</taxon>
        <taxon>Ascomycota</taxon>
        <taxon>Pezizomycotina</taxon>
        <taxon>Sordariomycetes</taxon>
        <taxon>Hypocreomycetidae</taxon>
        <taxon>Hypocreales</taxon>
        <taxon>Hypocreales incertae sedis</taxon>
        <taxon>Trichothecium</taxon>
    </lineage>
</organism>
<gene>
    <name evidence="1" type="ORF">N3K66_004101</name>
</gene>